<reference evidence="1 2" key="1">
    <citation type="journal article" date="2006" name="PLoS Genet.">
        <title>Comparative genomics of emerging human ehrlichiosis agents.</title>
        <authorList>
            <person name="Dunning Hotopp J.C."/>
            <person name="Lin M."/>
            <person name="Madupu R."/>
            <person name="Crabtree J."/>
            <person name="Angiuoli S.V."/>
            <person name="Eisen J.A."/>
            <person name="Seshadri R."/>
            <person name="Ren Q."/>
            <person name="Wu M."/>
            <person name="Utterback T.R."/>
            <person name="Smith S."/>
            <person name="Lewis M."/>
            <person name="Khouri H."/>
            <person name="Zhang C."/>
            <person name="Niu H."/>
            <person name="Lin Q."/>
            <person name="Ohashi N."/>
            <person name="Zhi N."/>
            <person name="Nelson W."/>
            <person name="Brinkac L.M."/>
            <person name="Dodson R.J."/>
            <person name="Rosovitz M.J."/>
            <person name="Sundaram J."/>
            <person name="Daugherty S.C."/>
            <person name="Davidsen T."/>
            <person name="Durkin A.S."/>
            <person name="Gwinn M."/>
            <person name="Haft D.H."/>
            <person name="Selengut J.D."/>
            <person name="Sullivan S.A."/>
            <person name="Zafar N."/>
            <person name="Zhou L."/>
            <person name="Benahmed F."/>
            <person name="Forberger H."/>
            <person name="Halpin R."/>
            <person name="Mulligan S."/>
            <person name="Robinson J."/>
            <person name="White O."/>
            <person name="Rikihisa Y."/>
            <person name="Tettelin H."/>
        </authorList>
    </citation>
    <scope>NUCLEOTIDE SEQUENCE [LARGE SCALE GENOMIC DNA]</scope>
    <source>
        <strain evidence="1 2">HZ</strain>
    </source>
</reference>
<sequence>MQCVNCSLLQISPISTSTKNQEEHILLDISR</sequence>
<keyword evidence="2" id="KW-1185">Reference proteome</keyword>
<dbReference type="HOGENOM" id="CLU_3394801_0_0_5"/>
<dbReference type="AlphaFoldDB" id="Q2GJT5"/>
<dbReference type="Proteomes" id="UP000001943">
    <property type="component" value="Chromosome"/>
</dbReference>
<proteinExistence type="predicted"/>
<dbReference type="KEGG" id="aph:APH_0789"/>
<dbReference type="EnsemblBacteria" id="ABD44285">
    <property type="protein sequence ID" value="ABD44285"/>
    <property type="gene ID" value="APH_0789"/>
</dbReference>
<dbReference type="EMBL" id="CP000235">
    <property type="protein sequence ID" value="ABD44285.1"/>
    <property type="molecule type" value="Genomic_DNA"/>
</dbReference>
<organism evidence="1 2">
    <name type="scientific">Anaplasma phagocytophilum (strain HZ)</name>
    <dbReference type="NCBI Taxonomy" id="212042"/>
    <lineage>
        <taxon>Bacteria</taxon>
        <taxon>Pseudomonadati</taxon>
        <taxon>Pseudomonadota</taxon>
        <taxon>Alphaproteobacteria</taxon>
        <taxon>Rickettsiales</taxon>
        <taxon>Anaplasmataceae</taxon>
        <taxon>Anaplasma</taxon>
        <taxon>phagocytophilum group</taxon>
    </lineage>
</organism>
<name>Q2GJT5_ANAPZ</name>
<evidence type="ECO:0000313" key="1">
    <source>
        <dbReference type="EMBL" id="ABD44285.1"/>
    </source>
</evidence>
<evidence type="ECO:0000313" key="2">
    <source>
        <dbReference type="Proteomes" id="UP000001943"/>
    </source>
</evidence>
<gene>
    <name evidence="1" type="ordered locus">APH_0789</name>
</gene>
<accession>Q2GJT5</accession>
<dbReference type="PaxDb" id="212042-APH_0789"/>
<protein>
    <submittedName>
        <fullName evidence="1">Uncharacterized protein</fullName>
    </submittedName>
</protein>